<evidence type="ECO:0000256" key="3">
    <source>
        <dbReference type="ARBA" id="ARBA00023163"/>
    </source>
</evidence>
<dbReference type="InterPro" id="IPR037923">
    <property type="entry name" value="HTH-like"/>
</dbReference>
<organism evidence="5 6">
    <name type="scientific">Anaerosporobacter mobilis DSM 15930</name>
    <dbReference type="NCBI Taxonomy" id="1120996"/>
    <lineage>
        <taxon>Bacteria</taxon>
        <taxon>Bacillati</taxon>
        <taxon>Bacillota</taxon>
        <taxon>Clostridia</taxon>
        <taxon>Lachnospirales</taxon>
        <taxon>Lachnospiraceae</taxon>
        <taxon>Anaerosporobacter</taxon>
    </lineage>
</organism>
<accession>A0A1M7JKP0</accession>
<dbReference type="OrthoDB" id="9813413at2"/>
<dbReference type="InterPro" id="IPR018062">
    <property type="entry name" value="HTH_AraC-typ_CS"/>
</dbReference>
<dbReference type="SUPFAM" id="SSF46689">
    <property type="entry name" value="Homeodomain-like"/>
    <property type="match status" value="1"/>
</dbReference>
<dbReference type="STRING" id="1120996.SAMN02746066_02346"/>
<keyword evidence="1" id="KW-0805">Transcription regulation</keyword>
<evidence type="ECO:0000313" key="5">
    <source>
        <dbReference type="EMBL" id="SHM53558.1"/>
    </source>
</evidence>
<evidence type="ECO:0000256" key="1">
    <source>
        <dbReference type="ARBA" id="ARBA00023015"/>
    </source>
</evidence>
<keyword evidence="6" id="KW-1185">Reference proteome</keyword>
<dbReference type="PANTHER" id="PTHR43280:SF2">
    <property type="entry name" value="HTH-TYPE TRANSCRIPTIONAL REGULATOR EXSA"/>
    <property type="match status" value="1"/>
</dbReference>
<keyword evidence="3" id="KW-0804">Transcription</keyword>
<sequence length="281" mass="32257">MPFEISNENFRNDTMYHQFGSDYTNLFGCGFLNKKDKKCKEENSIFKHYGIVLVLNGNGKHIDEDGNETTVYPGCLIQRIPDKKQSLHINPDGSWLEFFICIGKGMYESLVSMDLLDGKQTVLVPGLNRAIFEHCTEFHQLMKFSHPAEINMLVPEALKIILMFHRLHKENSSNSKDREIVHKASMLLAKPSSYKVPIANIAEDLNIGYEKFRKIFKDIMGVSPHSYVIQKRMDIAKTYLIDKNKSIKEIALELGFADAYAFSKQFRKCVGLSPSEFRKEC</sequence>
<dbReference type="InterPro" id="IPR018060">
    <property type="entry name" value="HTH_AraC"/>
</dbReference>
<dbReference type="SUPFAM" id="SSF51215">
    <property type="entry name" value="Regulatory protein AraC"/>
    <property type="match status" value="1"/>
</dbReference>
<protein>
    <submittedName>
        <fullName evidence="5">AraC-type DNA-binding protein</fullName>
    </submittedName>
</protein>
<keyword evidence="2 5" id="KW-0238">DNA-binding</keyword>
<dbReference type="RefSeq" id="WP_073287838.1">
    <property type="nucleotide sequence ID" value="NZ_FRCP01000011.1"/>
</dbReference>
<name>A0A1M7JKP0_9FIRM</name>
<dbReference type="AlphaFoldDB" id="A0A1M7JKP0"/>
<dbReference type="InterPro" id="IPR020449">
    <property type="entry name" value="Tscrpt_reg_AraC-type_HTH"/>
</dbReference>
<gene>
    <name evidence="5" type="ORF">SAMN02746066_02346</name>
</gene>
<dbReference type="GO" id="GO:0043565">
    <property type="term" value="F:sequence-specific DNA binding"/>
    <property type="evidence" value="ECO:0007669"/>
    <property type="project" value="InterPro"/>
</dbReference>
<dbReference type="GO" id="GO:0003700">
    <property type="term" value="F:DNA-binding transcription factor activity"/>
    <property type="evidence" value="ECO:0007669"/>
    <property type="project" value="InterPro"/>
</dbReference>
<evidence type="ECO:0000256" key="2">
    <source>
        <dbReference type="ARBA" id="ARBA00023125"/>
    </source>
</evidence>
<dbReference type="Gene3D" id="1.10.10.60">
    <property type="entry name" value="Homeodomain-like"/>
    <property type="match status" value="2"/>
</dbReference>
<dbReference type="InterPro" id="IPR009057">
    <property type="entry name" value="Homeodomain-like_sf"/>
</dbReference>
<dbReference type="PROSITE" id="PS00041">
    <property type="entry name" value="HTH_ARAC_FAMILY_1"/>
    <property type="match status" value="1"/>
</dbReference>
<reference evidence="5 6" key="1">
    <citation type="submission" date="2016-11" db="EMBL/GenBank/DDBJ databases">
        <authorList>
            <person name="Jaros S."/>
            <person name="Januszkiewicz K."/>
            <person name="Wedrychowicz H."/>
        </authorList>
    </citation>
    <scope>NUCLEOTIDE SEQUENCE [LARGE SCALE GENOMIC DNA]</scope>
    <source>
        <strain evidence="5 6">DSM 15930</strain>
    </source>
</reference>
<feature type="domain" description="HTH araC/xylS-type" evidence="4">
    <location>
        <begin position="182"/>
        <end position="280"/>
    </location>
</feature>
<proteinExistence type="predicted"/>
<dbReference type="Pfam" id="PF12833">
    <property type="entry name" value="HTH_18"/>
    <property type="match status" value="1"/>
</dbReference>
<dbReference type="EMBL" id="FRCP01000011">
    <property type="protein sequence ID" value="SHM53558.1"/>
    <property type="molecule type" value="Genomic_DNA"/>
</dbReference>
<evidence type="ECO:0000313" key="6">
    <source>
        <dbReference type="Proteomes" id="UP000184038"/>
    </source>
</evidence>
<dbReference type="PANTHER" id="PTHR43280">
    <property type="entry name" value="ARAC-FAMILY TRANSCRIPTIONAL REGULATOR"/>
    <property type="match status" value="1"/>
</dbReference>
<evidence type="ECO:0000259" key="4">
    <source>
        <dbReference type="PROSITE" id="PS01124"/>
    </source>
</evidence>
<dbReference type="Proteomes" id="UP000184038">
    <property type="component" value="Unassembled WGS sequence"/>
</dbReference>
<dbReference type="SMART" id="SM00342">
    <property type="entry name" value="HTH_ARAC"/>
    <property type="match status" value="1"/>
</dbReference>
<dbReference type="PRINTS" id="PR00032">
    <property type="entry name" value="HTHARAC"/>
</dbReference>
<dbReference type="PROSITE" id="PS01124">
    <property type="entry name" value="HTH_ARAC_FAMILY_2"/>
    <property type="match status" value="1"/>
</dbReference>